<evidence type="ECO:0000256" key="3">
    <source>
        <dbReference type="ARBA" id="ARBA00022553"/>
    </source>
</evidence>
<dbReference type="Gene3D" id="1.10.287.130">
    <property type="match status" value="1"/>
</dbReference>
<organism evidence="10 11">
    <name type="scientific">Thermobacillus xylanilyticus</name>
    <dbReference type="NCBI Taxonomy" id="76633"/>
    <lineage>
        <taxon>Bacteria</taxon>
        <taxon>Bacillati</taxon>
        <taxon>Bacillota</taxon>
        <taxon>Bacilli</taxon>
        <taxon>Bacillales</taxon>
        <taxon>Paenibacillaceae</taxon>
        <taxon>Thermobacillus</taxon>
    </lineage>
</organism>
<dbReference type="Proteomes" id="UP000681526">
    <property type="component" value="Unassembled WGS sequence"/>
</dbReference>
<dbReference type="InterPro" id="IPR004358">
    <property type="entry name" value="Sig_transdc_His_kin-like_C"/>
</dbReference>
<dbReference type="InterPro" id="IPR003661">
    <property type="entry name" value="HisK_dim/P_dom"/>
</dbReference>
<dbReference type="GO" id="GO:0004673">
    <property type="term" value="F:protein histidine kinase activity"/>
    <property type="evidence" value="ECO:0007669"/>
    <property type="project" value="UniProtKB-EC"/>
</dbReference>
<protein>
    <recommendedName>
        <fullName evidence="2">histidine kinase</fullName>
        <ecNumber evidence="2">2.7.13.3</ecNumber>
    </recommendedName>
</protein>
<gene>
    <name evidence="10" type="primary">txxe 2041-kinA</name>
    <name evidence="10" type="ORF">TXXE_09935</name>
</gene>
<dbReference type="InterPro" id="IPR005467">
    <property type="entry name" value="His_kinase_dom"/>
</dbReference>
<name>A0ABM8V4A2_THEXY</name>
<dbReference type="PANTHER" id="PTHR43065:SF34">
    <property type="entry name" value="SPORULATION KINASE A"/>
    <property type="match status" value="1"/>
</dbReference>
<keyword evidence="8" id="KW-0902">Two-component regulatory system</keyword>
<sequence length="373" mass="41163">MVNLRDDFRLYKLAYQHDRIGKAFVDRQGRLSDANPALCGMLRLGPEELAGRTVPDLFPDLPWREPLEPLSAKCRYEPPAGEPRWLHVHLTLLEDGERHVGGRSAAGILQVEDLSAAVHLEEEIRRLKRDADTLGRAEHMLQSEKLAAAGQLAAGIAHEIRNPLTSLKGFLQLLKSGSSSAAKRDAYLTIMLEELGRIEQILGELLVLSRPSSVQYAKTRIAQLIRHVVLLLQPQAVMRGVEIAVRPISETAYIYCDENQIKQVLINIVKNGIEAMENGGTLSIEAAADQETAAIRIADQGIGIPPDKLDRLGSPFFTTKENGTGLGLTVCYRIIRNHGGRIEVESRQGEGTTFTLYLPVEGRPPDKSRDAPV</sequence>
<keyword evidence="3" id="KW-0597">Phosphoprotein</keyword>
<dbReference type="Gene3D" id="3.30.450.20">
    <property type="entry name" value="PAS domain"/>
    <property type="match status" value="1"/>
</dbReference>
<evidence type="ECO:0000256" key="5">
    <source>
        <dbReference type="ARBA" id="ARBA00022741"/>
    </source>
</evidence>
<comment type="catalytic activity">
    <reaction evidence="1">
        <text>ATP + protein L-histidine = ADP + protein N-phospho-L-histidine.</text>
        <dbReference type="EC" id="2.7.13.3"/>
    </reaction>
</comment>
<evidence type="ECO:0000256" key="7">
    <source>
        <dbReference type="ARBA" id="ARBA00022840"/>
    </source>
</evidence>
<evidence type="ECO:0000256" key="2">
    <source>
        <dbReference type="ARBA" id="ARBA00012438"/>
    </source>
</evidence>
<comment type="caution">
    <text evidence="10">The sequence shown here is derived from an EMBL/GenBank/DDBJ whole genome shotgun (WGS) entry which is preliminary data.</text>
</comment>
<evidence type="ECO:0000313" key="11">
    <source>
        <dbReference type="Proteomes" id="UP000681526"/>
    </source>
</evidence>
<dbReference type="SUPFAM" id="SSF55785">
    <property type="entry name" value="PYP-like sensor domain (PAS domain)"/>
    <property type="match status" value="1"/>
</dbReference>
<keyword evidence="4 10" id="KW-0808">Transferase</keyword>
<evidence type="ECO:0000256" key="6">
    <source>
        <dbReference type="ARBA" id="ARBA00022777"/>
    </source>
</evidence>
<keyword evidence="5" id="KW-0547">Nucleotide-binding</keyword>
<dbReference type="PROSITE" id="PS50109">
    <property type="entry name" value="HIS_KIN"/>
    <property type="match status" value="1"/>
</dbReference>
<dbReference type="Pfam" id="PF00512">
    <property type="entry name" value="HisKA"/>
    <property type="match status" value="1"/>
</dbReference>
<dbReference type="InterPro" id="IPR000014">
    <property type="entry name" value="PAS"/>
</dbReference>
<dbReference type="EMBL" id="CAJRAY010000043">
    <property type="protein sequence ID" value="CAG5086346.1"/>
    <property type="molecule type" value="Genomic_DNA"/>
</dbReference>
<dbReference type="InterPro" id="IPR003594">
    <property type="entry name" value="HATPase_dom"/>
</dbReference>
<dbReference type="PRINTS" id="PR00344">
    <property type="entry name" value="BCTRLSENSOR"/>
</dbReference>
<dbReference type="Pfam" id="PF02518">
    <property type="entry name" value="HATPase_c"/>
    <property type="match status" value="1"/>
</dbReference>
<evidence type="ECO:0000256" key="1">
    <source>
        <dbReference type="ARBA" id="ARBA00000085"/>
    </source>
</evidence>
<dbReference type="Pfam" id="PF08448">
    <property type="entry name" value="PAS_4"/>
    <property type="match status" value="1"/>
</dbReference>
<feature type="domain" description="Histidine kinase" evidence="9">
    <location>
        <begin position="155"/>
        <end position="362"/>
    </location>
</feature>
<dbReference type="InterPro" id="IPR036097">
    <property type="entry name" value="HisK_dim/P_sf"/>
</dbReference>
<dbReference type="RefSeq" id="WP_213484492.1">
    <property type="nucleotide sequence ID" value="NZ_CAJRAY010000043.1"/>
</dbReference>
<keyword evidence="11" id="KW-1185">Reference proteome</keyword>
<dbReference type="CDD" id="cd00082">
    <property type="entry name" value="HisKA"/>
    <property type="match status" value="1"/>
</dbReference>
<dbReference type="SMART" id="SM00388">
    <property type="entry name" value="HisKA"/>
    <property type="match status" value="1"/>
</dbReference>
<keyword evidence="7" id="KW-0067">ATP-binding</keyword>
<evidence type="ECO:0000256" key="8">
    <source>
        <dbReference type="ARBA" id="ARBA00023012"/>
    </source>
</evidence>
<dbReference type="SUPFAM" id="SSF47384">
    <property type="entry name" value="Homodimeric domain of signal transducing histidine kinase"/>
    <property type="match status" value="1"/>
</dbReference>
<evidence type="ECO:0000259" key="9">
    <source>
        <dbReference type="PROSITE" id="PS50109"/>
    </source>
</evidence>
<evidence type="ECO:0000256" key="4">
    <source>
        <dbReference type="ARBA" id="ARBA00022679"/>
    </source>
</evidence>
<evidence type="ECO:0000313" key="10">
    <source>
        <dbReference type="EMBL" id="CAG5086346.1"/>
    </source>
</evidence>
<dbReference type="PANTHER" id="PTHR43065">
    <property type="entry name" value="SENSOR HISTIDINE KINASE"/>
    <property type="match status" value="1"/>
</dbReference>
<dbReference type="SUPFAM" id="SSF55874">
    <property type="entry name" value="ATPase domain of HSP90 chaperone/DNA topoisomerase II/histidine kinase"/>
    <property type="match status" value="1"/>
</dbReference>
<dbReference type="InterPro" id="IPR013656">
    <property type="entry name" value="PAS_4"/>
</dbReference>
<dbReference type="EC" id="2.7.13.3" evidence="2"/>
<dbReference type="InterPro" id="IPR036890">
    <property type="entry name" value="HATPase_C_sf"/>
</dbReference>
<reference evidence="10 11" key="1">
    <citation type="submission" date="2021-04" db="EMBL/GenBank/DDBJ databases">
        <authorList>
            <person name="Rakotoarivonina H."/>
        </authorList>
    </citation>
    <scope>NUCLEOTIDE SEQUENCE [LARGE SCALE GENOMIC DNA]</scope>
    <source>
        <strain evidence="10 11">XE</strain>
    </source>
</reference>
<dbReference type="Gene3D" id="3.30.565.10">
    <property type="entry name" value="Histidine kinase-like ATPase, C-terminal domain"/>
    <property type="match status" value="1"/>
</dbReference>
<accession>A0ABM8V4A2</accession>
<keyword evidence="6 10" id="KW-0418">Kinase</keyword>
<proteinExistence type="predicted"/>
<dbReference type="SMART" id="SM00387">
    <property type="entry name" value="HATPase_c"/>
    <property type="match status" value="1"/>
</dbReference>
<dbReference type="CDD" id="cd00130">
    <property type="entry name" value="PAS"/>
    <property type="match status" value="1"/>
</dbReference>
<dbReference type="InterPro" id="IPR035965">
    <property type="entry name" value="PAS-like_dom_sf"/>
</dbReference>